<protein>
    <recommendedName>
        <fullName evidence="7">Epidermal patterning factor-like protein</fullName>
    </recommendedName>
</protein>
<dbReference type="OrthoDB" id="1874659at2759"/>
<keyword evidence="8" id="KW-0472">Membrane</keyword>
<feature type="transmembrane region" description="Helical" evidence="8">
    <location>
        <begin position="12"/>
        <end position="32"/>
    </location>
</feature>
<keyword evidence="5" id="KW-0732">Signal</keyword>
<keyword evidence="4 7" id="KW-0964">Secreted</keyword>
<comment type="subcellular location">
    <subcellularLocation>
        <location evidence="1 7">Secreted</location>
    </subcellularLocation>
</comment>
<keyword evidence="8" id="KW-0812">Transmembrane</keyword>
<evidence type="ECO:0000256" key="6">
    <source>
        <dbReference type="ARBA" id="ARBA00023157"/>
    </source>
</evidence>
<comment type="similarity">
    <text evidence="2 7">Belongs to the plant cysteine rich small secretory peptide family. Epidermal patterning factor subfamily.</text>
</comment>
<dbReference type="Pfam" id="PF17181">
    <property type="entry name" value="EPF"/>
    <property type="match status" value="1"/>
</dbReference>
<evidence type="ECO:0000256" key="7">
    <source>
        <dbReference type="RuleBase" id="RU367102"/>
    </source>
</evidence>
<accession>R0IBH9</accession>
<dbReference type="EMBL" id="KB870806">
    <property type="protein sequence ID" value="EOA33973.1"/>
    <property type="molecule type" value="Genomic_DNA"/>
</dbReference>
<evidence type="ECO:0000256" key="8">
    <source>
        <dbReference type="SAM" id="Phobius"/>
    </source>
</evidence>
<sequence>MISSRKYKGCGFRAALLIVNIFAFALMSLHYVSGAHDHQQKEKEPVLGSEPPVCASKCLNCNPCLPYLFDIYGSRDDDYSEPPYYPVRWVCRCSDGVFEP</sequence>
<dbReference type="InterPro" id="IPR039455">
    <property type="entry name" value="EPFL"/>
</dbReference>
<evidence type="ECO:0000256" key="3">
    <source>
        <dbReference type="ARBA" id="ARBA00022473"/>
    </source>
</evidence>
<evidence type="ECO:0000313" key="10">
    <source>
        <dbReference type="Proteomes" id="UP000029121"/>
    </source>
</evidence>
<keyword evidence="8" id="KW-1133">Transmembrane helix</keyword>
<keyword evidence="3 7" id="KW-0217">Developmental protein</keyword>
<dbReference type="STRING" id="81985.R0IBH9"/>
<dbReference type="PANTHER" id="PTHR33109:SF60">
    <property type="entry name" value="EPIDERMAL PATTERNING FACTOR-LIKE PROTEIN 8"/>
    <property type="match status" value="1"/>
</dbReference>
<dbReference type="KEGG" id="crb:17894429"/>
<evidence type="ECO:0000313" key="9">
    <source>
        <dbReference type="EMBL" id="EOA33973.1"/>
    </source>
</evidence>
<keyword evidence="10" id="KW-1185">Reference proteome</keyword>
<comment type="function">
    <text evidence="7">Controls stomatal patterning.</text>
</comment>
<dbReference type="GO" id="GO:0005576">
    <property type="term" value="C:extracellular region"/>
    <property type="evidence" value="ECO:0007669"/>
    <property type="project" value="UniProtKB-SubCell"/>
</dbReference>
<dbReference type="PANTHER" id="PTHR33109">
    <property type="entry name" value="EPIDERMAL PATTERNING FACTOR-LIKE PROTEIN 4"/>
    <property type="match status" value="1"/>
</dbReference>
<dbReference type="GO" id="GO:0010052">
    <property type="term" value="P:guard cell differentiation"/>
    <property type="evidence" value="ECO:0007669"/>
    <property type="project" value="UniProtKB-UniRule"/>
</dbReference>
<organism evidence="9 10">
    <name type="scientific">Capsella rubella</name>
    <dbReference type="NCBI Taxonomy" id="81985"/>
    <lineage>
        <taxon>Eukaryota</taxon>
        <taxon>Viridiplantae</taxon>
        <taxon>Streptophyta</taxon>
        <taxon>Embryophyta</taxon>
        <taxon>Tracheophyta</taxon>
        <taxon>Spermatophyta</taxon>
        <taxon>Magnoliopsida</taxon>
        <taxon>eudicotyledons</taxon>
        <taxon>Gunneridae</taxon>
        <taxon>Pentapetalae</taxon>
        <taxon>rosids</taxon>
        <taxon>malvids</taxon>
        <taxon>Brassicales</taxon>
        <taxon>Brassicaceae</taxon>
        <taxon>Camelineae</taxon>
        <taxon>Capsella</taxon>
    </lineage>
</organism>
<reference evidence="10" key="1">
    <citation type="journal article" date="2013" name="Nat. Genet.">
        <title>The Capsella rubella genome and the genomic consequences of rapid mating system evolution.</title>
        <authorList>
            <person name="Slotte T."/>
            <person name="Hazzouri K.M."/>
            <person name="Agren J.A."/>
            <person name="Koenig D."/>
            <person name="Maumus F."/>
            <person name="Guo Y.L."/>
            <person name="Steige K."/>
            <person name="Platts A.E."/>
            <person name="Escobar J.S."/>
            <person name="Newman L.K."/>
            <person name="Wang W."/>
            <person name="Mandakova T."/>
            <person name="Vello E."/>
            <person name="Smith L.M."/>
            <person name="Henz S.R."/>
            <person name="Steffen J."/>
            <person name="Takuno S."/>
            <person name="Brandvain Y."/>
            <person name="Coop G."/>
            <person name="Andolfatto P."/>
            <person name="Hu T.T."/>
            <person name="Blanchette M."/>
            <person name="Clark R.M."/>
            <person name="Quesneville H."/>
            <person name="Nordborg M."/>
            <person name="Gaut B.S."/>
            <person name="Lysak M.A."/>
            <person name="Jenkins J."/>
            <person name="Grimwood J."/>
            <person name="Chapman J."/>
            <person name="Prochnik S."/>
            <person name="Shu S."/>
            <person name="Rokhsar D."/>
            <person name="Schmutz J."/>
            <person name="Weigel D."/>
            <person name="Wright S.I."/>
        </authorList>
    </citation>
    <scope>NUCLEOTIDE SEQUENCE [LARGE SCALE GENOMIC DNA]</scope>
    <source>
        <strain evidence="10">cv. Monte Gargano</strain>
    </source>
</reference>
<evidence type="ECO:0000256" key="4">
    <source>
        <dbReference type="ARBA" id="ARBA00022525"/>
    </source>
</evidence>
<keyword evidence="6" id="KW-1015">Disulfide bond</keyword>
<evidence type="ECO:0000256" key="2">
    <source>
        <dbReference type="ARBA" id="ARBA00008127"/>
    </source>
</evidence>
<dbReference type="AlphaFoldDB" id="R0IBH9"/>
<evidence type="ECO:0000256" key="1">
    <source>
        <dbReference type="ARBA" id="ARBA00004613"/>
    </source>
</evidence>
<gene>
    <name evidence="9" type="ORF">CARUB_v10021468mg</name>
</gene>
<proteinExistence type="inferred from homology"/>
<evidence type="ECO:0000256" key="5">
    <source>
        <dbReference type="ARBA" id="ARBA00022729"/>
    </source>
</evidence>
<dbReference type="Proteomes" id="UP000029121">
    <property type="component" value="Unassembled WGS sequence"/>
</dbReference>
<name>R0IBH9_9BRAS</name>